<proteinExistence type="predicted"/>
<gene>
    <name evidence="3" type="ORF">GCM10023184_20630</name>
</gene>
<dbReference type="CDD" id="cd00146">
    <property type="entry name" value="PKD"/>
    <property type="match status" value="1"/>
</dbReference>
<dbReference type="InterPro" id="IPR013783">
    <property type="entry name" value="Ig-like_fold"/>
</dbReference>
<dbReference type="SUPFAM" id="SSF49299">
    <property type="entry name" value="PKD domain"/>
    <property type="match status" value="1"/>
</dbReference>
<reference evidence="4" key="1">
    <citation type="journal article" date="2019" name="Int. J. Syst. Evol. Microbiol.">
        <title>The Global Catalogue of Microorganisms (GCM) 10K type strain sequencing project: providing services to taxonomists for standard genome sequencing and annotation.</title>
        <authorList>
            <consortium name="The Broad Institute Genomics Platform"/>
            <consortium name="The Broad Institute Genome Sequencing Center for Infectious Disease"/>
            <person name="Wu L."/>
            <person name="Ma J."/>
        </authorList>
    </citation>
    <scope>NUCLEOTIDE SEQUENCE [LARGE SCALE GENOMIC DNA]</scope>
    <source>
        <strain evidence="4">JCM 17919</strain>
    </source>
</reference>
<feature type="signal peptide" evidence="1">
    <location>
        <begin position="1"/>
        <end position="28"/>
    </location>
</feature>
<protein>
    <recommendedName>
        <fullName evidence="2">PKD domain-containing protein</fullName>
    </recommendedName>
</protein>
<feature type="chain" id="PRO_5046340718" description="PKD domain-containing protein" evidence="1">
    <location>
        <begin position="29"/>
        <end position="629"/>
    </location>
</feature>
<organism evidence="3 4">
    <name type="scientific">Flaviaesturariibacter amylovorans</name>
    <dbReference type="NCBI Taxonomy" id="1084520"/>
    <lineage>
        <taxon>Bacteria</taxon>
        <taxon>Pseudomonadati</taxon>
        <taxon>Bacteroidota</taxon>
        <taxon>Chitinophagia</taxon>
        <taxon>Chitinophagales</taxon>
        <taxon>Chitinophagaceae</taxon>
        <taxon>Flaviaestuariibacter</taxon>
    </lineage>
</organism>
<comment type="caution">
    <text evidence="3">The sequence shown here is derived from an EMBL/GenBank/DDBJ whole genome shotgun (WGS) entry which is preliminary data.</text>
</comment>
<dbReference type="Gene3D" id="2.60.40.10">
    <property type="entry name" value="Immunoglobulins"/>
    <property type="match status" value="1"/>
</dbReference>
<evidence type="ECO:0000256" key="1">
    <source>
        <dbReference type="SAM" id="SignalP"/>
    </source>
</evidence>
<dbReference type="InterPro" id="IPR026341">
    <property type="entry name" value="T9SS_type_B"/>
</dbReference>
<dbReference type="PROSITE" id="PS50093">
    <property type="entry name" value="PKD"/>
    <property type="match status" value="1"/>
</dbReference>
<evidence type="ECO:0000313" key="4">
    <source>
        <dbReference type="Proteomes" id="UP001501725"/>
    </source>
</evidence>
<sequence length="629" mass="66388">MSNRSALPDLRCLVLLCCLLLAARAGHAQCNSTVSTFPYVEDFETNDGGWTTGGNFSDWVWGTPGKRVITGASSGSKCWITGGLANAVYNNDENSYLMSPCFDFSGLTQPYLNFRLFWETERKFDGASLEYSIDGGGTWQVLGSSADNASCPGNNWFNTQNVTTLGMDGWSGNVQPTAPCPGGSGGGSGAWVTAGRALSALAGEPVVRFRFRFAAGSRCNEYDGFAVDDIWIGNLQPLGAEFTFSCSSERTASFSPVTMGCGSTYTWNFGDPASGSSNTATGATAAHTFSAPGDYLVRMTATGSNGAIATATRNVRILGLSSVLLTPVRCNGGNEGRVQVVVNPAGSYNYSWSTTPEQTGAIGTGLPSGTYQVRVTGNGACAATASVLVNEPPAIVLDVLKEDARCGGANGKALIRSGGGTLPHSYSWSPVSSSTTSNESLLPGNYSVTVTDAQGCTAPADFTIGNIDDLSVSLGADTVLCAGETLRLEPGTFATYRWQDGSTASSYVVTQSGTYSVRVTSAEGCTAEDRVTVTVDCSDVYFPTAFTPNNDGRNDAFGPVGNVAALRDYQLKIYGRWGQLLFESNNPFRRWDGRLSGDPGGSQVYVWIAQYRLPRLGLVTRKGSFVLMR</sequence>
<feature type="domain" description="PKD" evidence="2">
    <location>
        <begin position="247"/>
        <end position="317"/>
    </location>
</feature>
<dbReference type="SMART" id="SM00089">
    <property type="entry name" value="PKD"/>
    <property type="match status" value="2"/>
</dbReference>
<dbReference type="Pfam" id="PF00801">
    <property type="entry name" value="PKD"/>
    <property type="match status" value="1"/>
</dbReference>
<dbReference type="InterPro" id="IPR000601">
    <property type="entry name" value="PKD_dom"/>
</dbReference>
<keyword evidence="4" id="KW-1185">Reference proteome</keyword>
<dbReference type="Pfam" id="PF13585">
    <property type="entry name" value="CHU_C"/>
    <property type="match status" value="1"/>
</dbReference>
<dbReference type="NCBIfam" id="TIGR04131">
    <property type="entry name" value="Bac_Flav_CTERM"/>
    <property type="match status" value="1"/>
</dbReference>
<name>A0ABP8GTW5_9BACT</name>
<dbReference type="Proteomes" id="UP001501725">
    <property type="component" value="Unassembled WGS sequence"/>
</dbReference>
<evidence type="ECO:0000259" key="2">
    <source>
        <dbReference type="PROSITE" id="PS50093"/>
    </source>
</evidence>
<dbReference type="EMBL" id="BAABGY010000007">
    <property type="protein sequence ID" value="GAA4329797.1"/>
    <property type="molecule type" value="Genomic_DNA"/>
</dbReference>
<dbReference type="InterPro" id="IPR035986">
    <property type="entry name" value="PKD_dom_sf"/>
</dbReference>
<dbReference type="RefSeq" id="WP_345255576.1">
    <property type="nucleotide sequence ID" value="NZ_BAABGY010000007.1"/>
</dbReference>
<dbReference type="Gene3D" id="2.60.120.260">
    <property type="entry name" value="Galactose-binding domain-like"/>
    <property type="match status" value="1"/>
</dbReference>
<evidence type="ECO:0000313" key="3">
    <source>
        <dbReference type="EMBL" id="GAA4329797.1"/>
    </source>
</evidence>
<accession>A0ABP8GTW5</accession>
<dbReference type="InterPro" id="IPR022409">
    <property type="entry name" value="PKD/Chitinase_dom"/>
</dbReference>
<keyword evidence="1" id="KW-0732">Signal</keyword>